<reference evidence="1 2" key="1">
    <citation type="submission" date="2021-06" db="EMBL/GenBank/DDBJ databases">
        <title>Actinomycetes sequencing.</title>
        <authorList>
            <person name="Shan Q."/>
        </authorList>
    </citation>
    <scope>NUCLEOTIDE SEQUENCE [LARGE SCALE GENOMIC DNA]</scope>
    <source>
        <strain evidence="1 2">NEAU-G5</strain>
    </source>
</reference>
<accession>A0ABS6ATX5</accession>
<dbReference type="Proteomes" id="UP000733379">
    <property type="component" value="Unassembled WGS sequence"/>
</dbReference>
<gene>
    <name evidence="1" type="ORF">KO481_02950</name>
</gene>
<name>A0ABS6ATX5_9NOCA</name>
<evidence type="ECO:0000313" key="1">
    <source>
        <dbReference type="EMBL" id="MBU3060479.1"/>
    </source>
</evidence>
<evidence type="ECO:0000313" key="2">
    <source>
        <dbReference type="Proteomes" id="UP000733379"/>
    </source>
</evidence>
<keyword evidence="2" id="KW-1185">Reference proteome</keyword>
<organism evidence="1 2">
    <name type="scientific">Nocardia albiluteola</name>
    <dbReference type="NCBI Taxonomy" id="2842303"/>
    <lineage>
        <taxon>Bacteria</taxon>
        <taxon>Bacillati</taxon>
        <taxon>Actinomycetota</taxon>
        <taxon>Actinomycetes</taxon>
        <taxon>Mycobacteriales</taxon>
        <taxon>Nocardiaceae</taxon>
        <taxon>Nocardia</taxon>
    </lineage>
</organism>
<protein>
    <submittedName>
        <fullName evidence="1">SRPBCC family protein</fullName>
    </submittedName>
</protein>
<sequence>MGESMIWNIHQRELPVPAQEVGALLDTVAEPGNPLWPADHWPALVLDRPLQVGADGGHGTNRYTCTAYEPGRAVEFTFGPSMPFTGTHTFEIIDRGERGCVVRHLVVARASEIRGWILWTFAIRWLHDAVLEELLDRAATTVGHPPTEPARWSPWVRMLRTSLDRVRPAVPVG</sequence>
<dbReference type="RefSeq" id="WP_215915340.1">
    <property type="nucleotide sequence ID" value="NZ_JAHKNI010000001.1"/>
</dbReference>
<comment type="caution">
    <text evidence="1">The sequence shown here is derived from an EMBL/GenBank/DDBJ whole genome shotgun (WGS) entry which is preliminary data.</text>
</comment>
<dbReference type="SUPFAM" id="SSF55961">
    <property type="entry name" value="Bet v1-like"/>
    <property type="match status" value="1"/>
</dbReference>
<proteinExistence type="predicted"/>
<dbReference type="EMBL" id="JAHKNI010000001">
    <property type="protein sequence ID" value="MBU3060479.1"/>
    <property type="molecule type" value="Genomic_DNA"/>
</dbReference>